<accession>A0A444RWL0</accession>
<proteinExistence type="predicted"/>
<organism evidence="2 3">
    <name type="scientific">Verticillium dahliae</name>
    <name type="common">Verticillium wilt</name>
    <dbReference type="NCBI Taxonomy" id="27337"/>
    <lineage>
        <taxon>Eukaryota</taxon>
        <taxon>Fungi</taxon>
        <taxon>Dikarya</taxon>
        <taxon>Ascomycota</taxon>
        <taxon>Pezizomycotina</taxon>
        <taxon>Sordariomycetes</taxon>
        <taxon>Hypocreomycetidae</taxon>
        <taxon>Glomerellales</taxon>
        <taxon>Plectosphaerellaceae</taxon>
        <taxon>Verticillium</taxon>
    </lineage>
</organism>
<evidence type="ECO:0000313" key="3">
    <source>
        <dbReference type="Proteomes" id="UP000288725"/>
    </source>
</evidence>
<evidence type="ECO:0000256" key="1">
    <source>
        <dbReference type="SAM" id="MobiDB-lite"/>
    </source>
</evidence>
<feature type="region of interest" description="Disordered" evidence="1">
    <location>
        <begin position="32"/>
        <end position="60"/>
    </location>
</feature>
<protein>
    <submittedName>
        <fullName evidence="2">Uncharacterized protein</fullName>
    </submittedName>
</protein>
<evidence type="ECO:0000313" key="2">
    <source>
        <dbReference type="EMBL" id="RXG45495.1"/>
    </source>
</evidence>
<dbReference type="EMBL" id="RSDZ01000064">
    <property type="protein sequence ID" value="RXG45495.1"/>
    <property type="molecule type" value="Genomic_DNA"/>
</dbReference>
<dbReference type="Proteomes" id="UP000288725">
    <property type="component" value="Chromosome 3"/>
</dbReference>
<comment type="caution">
    <text evidence="2">The sequence shown here is derived from an EMBL/GenBank/DDBJ whole genome shotgun (WGS) entry which is preliminary data.</text>
</comment>
<name>A0A444RWL0_VERDA</name>
<dbReference type="AlphaFoldDB" id="A0A444RWL0"/>
<sequence length="151" mass="16422">MARFSNSFVHFRCHLSSLFSCRHLLQAFKPTPKPLSGRKSPPAGIPLPTGAYPQFGDHPDSKQDAACPCSVVCPRQPDLNTFIHSLCTFHTGTIVHSFQLSFSGPLLARTSATSVRSIATTVILGSNIIIPPRPNPQTAARLCYKPALLRN</sequence>
<gene>
    <name evidence="2" type="ORF">VDGE_30310</name>
</gene>
<reference evidence="2 3" key="1">
    <citation type="submission" date="2018-12" db="EMBL/GenBank/DDBJ databases">
        <title>Genome of Verticillium dahliae isolate Getta Getta.</title>
        <authorList>
            <person name="Gardiner D.M."/>
        </authorList>
    </citation>
    <scope>NUCLEOTIDE SEQUENCE [LARGE SCALE GENOMIC DNA]</scope>
    <source>
        <strain evidence="2 3">Getta Getta</strain>
    </source>
</reference>